<dbReference type="GO" id="GO:0010468">
    <property type="term" value="P:regulation of gene expression"/>
    <property type="evidence" value="ECO:0007669"/>
    <property type="project" value="TreeGrafter"/>
</dbReference>
<dbReference type="GO" id="GO:0032259">
    <property type="term" value="P:methylation"/>
    <property type="evidence" value="ECO:0007669"/>
    <property type="project" value="UniProtKB-KW"/>
</dbReference>
<dbReference type="GO" id="GO:0046975">
    <property type="term" value="F:histone H3K36 methyltransferase activity"/>
    <property type="evidence" value="ECO:0007669"/>
    <property type="project" value="InterPro"/>
</dbReference>
<dbReference type="PANTHER" id="PTHR46711">
    <property type="entry name" value="HISTONE-LYSINE N-METHYLTRANSFERASE SETD2"/>
    <property type="match status" value="1"/>
</dbReference>
<evidence type="ECO:0000313" key="3">
    <source>
        <dbReference type="Proteomes" id="UP000507470"/>
    </source>
</evidence>
<keyword evidence="2" id="KW-0489">Methyltransferase</keyword>
<organism evidence="2 3">
    <name type="scientific">Mytilus coruscus</name>
    <name type="common">Sea mussel</name>
    <dbReference type="NCBI Taxonomy" id="42192"/>
    <lineage>
        <taxon>Eukaryota</taxon>
        <taxon>Metazoa</taxon>
        <taxon>Spiralia</taxon>
        <taxon>Lophotrochozoa</taxon>
        <taxon>Mollusca</taxon>
        <taxon>Bivalvia</taxon>
        <taxon>Autobranchia</taxon>
        <taxon>Pteriomorphia</taxon>
        <taxon>Mytilida</taxon>
        <taxon>Mytiloidea</taxon>
        <taxon>Mytilidae</taxon>
        <taxon>Mytilinae</taxon>
        <taxon>Mytilus</taxon>
    </lineage>
</organism>
<dbReference type="EMBL" id="CACVKT020004575">
    <property type="protein sequence ID" value="CAC5390618.1"/>
    <property type="molecule type" value="Genomic_DNA"/>
</dbReference>
<dbReference type="InterPro" id="IPR042294">
    <property type="entry name" value="SETD2_animal"/>
</dbReference>
<dbReference type="EC" id="2.1.1.358" evidence="2"/>
<dbReference type="CDD" id="cd00201">
    <property type="entry name" value="WW"/>
    <property type="match status" value="1"/>
</dbReference>
<proteinExistence type="predicted"/>
<name>A0A6J8C2J4_MYTCO</name>
<gene>
    <name evidence="2" type="ORF">MCOR_25705</name>
</gene>
<feature type="domain" description="WW" evidence="1">
    <location>
        <begin position="184"/>
        <end position="217"/>
    </location>
</feature>
<keyword evidence="2" id="KW-0808">Transferase</keyword>
<dbReference type="OrthoDB" id="187617at2759"/>
<protein>
    <submittedName>
        <fullName evidence="2">SETD2</fullName>
        <ecNumber evidence="2">2.1.1.358</ecNumber>
    </submittedName>
</protein>
<dbReference type="SUPFAM" id="SSF51045">
    <property type="entry name" value="WW domain"/>
    <property type="match status" value="1"/>
</dbReference>
<dbReference type="PROSITE" id="PS50020">
    <property type="entry name" value="WW_DOMAIN_2"/>
    <property type="match status" value="1"/>
</dbReference>
<dbReference type="SMART" id="SM00456">
    <property type="entry name" value="WW"/>
    <property type="match status" value="1"/>
</dbReference>
<dbReference type="GO" id="GO:0005694">
    <property type="term" value="C:chromosome"/>
    <property type="evidence" value="ECO:0007669"/>
    <property type="project" value="TreeGrafter"/>
</dbReference>
<reference evidence="2 3" key="1">
    <citation type="submission" date="2020-06" db="EMBL/GenBank/DDBJ databases">
        <authorList>
            <person name="Li R."/>
            <person name="Bekaert M."/>
        </authorList>
    </citation>
    <scope>NUCLEOTIDE SEQUENCE [LARGE SCALE GENOMIC DNA]</scope>
    <source>
        <strain evidence="3">wild</strain>
    </source>
</reference>
<keyword evidence="3" id="KW-1185">Reference proteome</keyword>
<accession>A0A6J8C2J4</accession>
<dbReference type="GO" id="GO:0005634">
    <property type="term" value="C:nucleus"/>
    <property type="evidence" value="ECO:0007669"/>
    <property type="project" value="TreeGrafter"/>
</dbReference>
<dbReference type="InterPro" id="IPR001202">
    <property type="entry name" value="WW_dom"/>
</dbReference>
<dbReference type="InterPro" id="IPR036020">
    <property type="entry name" value="WW_dom_sf"/>
</dbReference>
<evidence type="ECO:0000313" key="2">
    <source>
        <dbReference type="EMBL" id="CAC5390618.1"/>
    </source>
</evidence>
<dbReference type="Proteomes" id="UP000507470">
    <property type="component" value="Unassembled WGS sequence"/>
</dbReference>
<dbReference type="Gene3D" id="2.20.70.10">
    <property type="match status" value="1"/>
</dbReference>
<sequence length="234" mass="26100">MPFITEELVSETPLYNTNCIAVSDSEDDNSSPEAKVVDTTTNTEILTLMTRVLHTWMGLSVVCNVSDFLEVINSLLTCDNLSRVLLTVLIGEPCTPEVPDLIVADGLFQSEETGSEPCTPEVPDLIVADGLFQPEETGSDKEDVAKTKIVEMKTHDISFDFSKLNFSDEEDIPPPPSPLQFIAPVLPPNWKDAKDSTGKTYYFNVKTRKTQWTPPIVDNQFSRQLTTDMDIPYY</sequence>
<evidence type="ECO:0000259" key="1">
    <source>
        <dbReference type="PROSITE" id="PS50020"/>
    </source>
</evidence>
<dbReference type="PROSITE" id="PS01159">
    <property type="entry name" value="WW_DOMAIN_1"/>
    <property type="match status" value="1"/>
</dbReference>
<dbReference type="Pfam" id="PF00397">
    <property type="entry name" value="WW"/>
    <property type="match status" value="1"/>
</dbReference>
<dbReference type="AlphaFoldDB" id="A0A6J8C2J4"/>
<dbReference type="PANTHER" id="PTHR46711:SF1">
    <property type="entry name" value="HISTONE-LYSINE N-METHYLTRANSFERASE SETD2"/>
    <property type="match status" value="1"/>
</dbReference>